<reference evidence="3" key="1">
    <citation type="journal article" date="2019" name="Int. J. Syst. Evol. Microbiol.">
        <title>The Global Catalogue of Microorganisms (GCM) 10K type strain sequencing project: providing services to taxonomists for standard genome sequencing and annotation.</title>
        <authorList>
            <consortium name="The Broad Institute Genomics Platform"/>
            <consortium name="The Broad Institute Genome Sequencing Center for Infectious Disease"/>
            <person name="Wu L."/>
            <person name="Ma J."/>
        </authorList>
    </citation>
    <scope>NUCLEOTIDE SEQUENCE [LARGE SCALE GENOMIC DNA]</scope>
    <source>
        <strain evidence="3">CGMCC 4.1469</strain>
    </source>
</reference>
<protein>
    <submittedName>
        <fullName evidence="2">Roadblock/LC7 domain-containing protein</fullName>
    </submittedName>
</protein>
<dbReference type="Pfam" id="PF03259">
    <property type="entry name" value="Robl_LC7"/>
    <property type="match status" value="1"/>
</dbReference>
<accession>A0ABW0KSM2</accession>
<proteinExistence type="predicted"/>
<evidence type="ECO:0000313" key="3">
    <source>
        <dbReference type="Proteomes" id="UP001596052"/>
    </source>
</evidence>
<dbReference type="RefSeq" id="WP_377166819.1">
    <property type="nucleotide sequence ID" value="NZ_JBHSMQ010000004.1"/>
</dbReference>
<gene>
    <name evidence="2" type="ORF">ACFQDI_12025</name>
</gene>
<sequence length="133" mass="13961">MELAALVSSLPAVIQATVADDAGRVLACAGDDAPPTAAVLVLAHATLSAAAELGRRSGNGECLDIVQQHESGVIYLHALPHHRLLLVRCKSSATIPALRDACTRLMRPISPLLQTPPIPALDLSDAMHAPPRW</sequence>
<evidence type="ECO:0000313" key="2">
    <source>
        <dbReference type="EMBL" id="MFC5455587.1"/>
    </source>
</evidence>
<comment type="caution">
    <text evidence="2">The sequence shown here is derived from an EMBL/GenBank/DDBJ whole genome shotgun (WGS) entry which is preliminary data.</text>
</comment>
<organism evidence="2 3">
    <name type="scientific">Prosthecobacter fluviatilis</name>
    <dbReference type="NCBI Taxonomy" id="445931"/>
    <lineage>
        <taxon>Bacteria</taxon>
        <taxon>Pseudomonadati</taxon>
        <taxon>Verrucomicrobiota</taxon>
        <taxon>Verrucomicrobiia</taxon>
        <taxon>Verrucomicrobiales</taxon>
        <taxon>Verrucomicrobiaceae</taxon>
        <taxon>Prosthecobacter</taxon>
    </lineage>
</organism>
<keyword evidence="3" id="KW-1185">Reference proteome</keyword>
<dbReference type="SUPFAM" id="SSF103196">
    <property type="entry name" value="Roadblock/LC7 domain"/>
    <property type="match status" value="1"/>
</dbReference>
<feature type="domain" description="Roadblock/LAMTOR2" evidence="1">
    <location>
        <begin position="3"/>
        <end position="87"/>
    </location>
</feature>
<dbReference type="EMBL" id="JBHSMQ010000004">
    <property type="protein sequence ID" value="MFC5455587.1"/>
    <property type="molecule type" value="Genomic_DNA"/>
</dbReference>
<evidence type="ECO:0000259" key="1">
    <source>
        <dbReference type="Pfam" id="PF03259"/>
    </source>
</evidence>
<name>A0ABW0KSM2_9BACT</name>
<dbReference type="Proteomes" id="UP001596052">
    <property type="component" value="Unassembled WGS sequence"/>
</dbReference>
<dbReference type="Gene3D" id="3.30.450.30">
    <property type="entry name" value="Dynein light chain 2a, cytoplasmic"/>
    <property type="match status" value="1"/>
</dbReference>
<dbReference type="InterPro" id="IPR004942">
    <property type="entry name" value="Roadblock/LAMTOR2_dom"/>
</dbReference>